<dbReference type="InterPro" id="IPR001304">
    <property type="entry name" value="C-type_lectin-like"/>
</dbReference>
<sequence>MANKKNWVRRMFDRKLDPAARPGLGLERLDDRLTPTQLTYGLFDTGVDSTGAIQSSGTDPNYTLAGSPPQGTAGANATILAKSVPSIGTAYINPTGVSASPLGVYEYQTTFTVPAGTNLTAATLTGLTSGSSNDSINQIQLNSTVTPESISGNSAGGVAFTLNGLQIGSNTLTFSVTHTLAGLTDFKAADLVLNLAPAASQQPPTITGSGSTTHPVVGGPAVAVDPGVTIGNPSGANLTTASVSIDTNFTAGDALALPAPVGNITGSYSSATGILTLTGSDTAANYQAALQSVTLQVTAAGAGPRSISFSIAPGQYDAANGHFYQFVSAPSINWGAAEAAASDSSIFGLQGYLATPRNAAEDTFAFSKVGANQAWLGMSDSFLEDYWQRATGPDAGFYFFQGNSGGGGTAQNGAYTNWNTGEPNNSGGNEDYSEFLASGLWNDYNQTTAVAGYIVEFGGSPNDPTLQVTSEAAADPVTTPTLTGISPSSVTAGAGATTVTLTGTQFVPGATTVNFGGTPITPATVSADGTTLTFVVPASAEATAGTTGVTVTTPAGTSGAQTFTVNNPVPTLTGISPTTVPADSPDTTVTLTGTNFVAGSTVTVNGTALPAGSVTYISPTELTAVVPAGDLTTAGTNPSITVTDPGPGGGTTAAQTLTVGPAVAIDQTTLPAPTKGQTYSQTLTAQNGTAPYTFAVTSGTLPAGLTLDPTTGVISGTPTTDETSNFQVTATDANGAAGSQSYALTVSDPLTVTTTSIAPMSDGQAYSQAIATTGGRGPDTFAVTSGALPAGLTLDPTTGVISGTPTTDGPYTFQVTATDADNRTAVSPTYTGSVTEPLAVTTTSIAPVSTGQPYSQTIATTGGQGPDTFAVTSGALPAGLTLDPTTGVISGTPTTNGPFSFAVTATDSAGRTAASPTYTGTETDPLAVTTTSIAPVTNGTPYSQAIATTGGRGPDTFAVTSGALPAGLTLDPTTGVISGTPTTDGPYTFQVTATDADNRTAVSPTYTGSVTEPLAVTTTSIAPVSTGQPYSQTIATTGGQGPDTFAVTSGTLPAGLTLDPTTGVISGTPTTNGPFSFAVTATDSAGRTAASPTYTGTETDPLTVTTRTIAPVSDGQPYSQTIATTGGQGPDTFAVTSGTLPAGLTLDPTTGVVSGTPTTDGPFSFAVTATDSAGRTAVSPTYTGAETEPLAVTTTSIAPVSTGVPYSQTIATTGGQRPDTFAVTSGALPAGLTLNPTTGVISGTPTTNGPFSFAVTATDSAGRTAVSPTYTGTETEPLAVTTTSIAPVSTGAPYSQAIATTGGQGPDTFAVTSGALPAGLTLDPTTGVISGTPTTNGPYSFQVTATDSVGRTAASPTFAGTVTAPLAVTTTSVAPASTGVPYSQTIATTGGQGPDTFAVTSGALPAGLTLDPTTGVISGTPTTDGPFSFTVTATDAAGRTAVSPALTGTVTAPLAVGPAALPVVTTGQPLSQTIAATGGQGPDTFAVTAGDLPAGLTLNPTTGVVSGTPTAAGPYSFTVTATDADGRTATQKYAGTVSDPLAIGTTALPVATDGTAYSQTIATTGGRGPDTFAVTSGTLPAGLTLDPTTGVVSGTPTAAGPYSFTVTATDADDRTAVQVFTGTVANPITFGGSGALPDGTAGATYTQSVAATGGTAPLAYAVSAGALPRGSRSTRTPGP</sequence>
<gene>
    <name evidence="2" type="ORF">FRUB_01060</name>
</gene>
<dbReference type="Proteomes" id="UP000214646">
    <property type="component" value="Unassembled WGS sequence"/>
</dbReference>
<dbReference type="Gene3D" id="3.10.100.10">
    <property type="entry name" value="Mannose-Binding Protein A, subunit A"/>
    <property type="match status" value="1"/>
</dbReference>
<dbReference type="SUPFAM" id="SSF56436">
    <property type="entry name" value="C-type lectin-like"/>
    <property type="match status" value="1"/>
</dbReference>
<dbReference type="Pfam" id="PF05345">
    <property type="entry name" value="He_PIG"/>
    <property type="match status" value="11"/>
</dbReference>
<dbReference type="InterPro" id="IPR014756">
    <property type="entry name" value="Ig_E-set"/>
</dbReference>
<dbReference type="PANTHER" id="PTHR37494">
    <property type="entry name" value="HEMAGGLUTININ"/>
    <property type="match status" value="1"/>
</dbReference>
<comment type="caution">
    <text evidence="2">The sequence shown here is derived from an EMBL/GenBank/DDBJ whole genome shotgun (WGS) entry which is preliminary data.</text>
</comment>
<dbReference type="InterPro" id="IPR016187">
    <property type="entry name" value="CTDL_fold"/>
</dbReference>
<dbReference type="PANTHER" id="PTHR37494:SF1">
    <property type="entry name" value="STAPHYLOCOCCUS AUREUS SURFACE PROTEIN A"/>
    <property type="match status" value="1"/>
</dbReference>
<dbReference type="InterPro" id="IPR016186">
    <property type="entry name" value="C-type_lectin-like/link_sf"/>
</dbReference>
<dbReference type="RefSeq" id="WP_088252479.1">
    <property type="nucleotide sequence ID" value="NZ_NIDE01000001.1"/>
</dbReference>
<evidence type="ECO:0000313" key="3">
    <source>
        <dbReference type="Proteomes" id="UP000214646"/>
    </source>
</evidence>
<dbReference type="SUPFAM" id="SSF81296">
    <property type="entry name" value="E set domains"/>
    <property type="match status" value="2"/>
</dbReference>
<dbReference type="InterPro" id="IPR015919">
    <property type="entry name" value="Cadherin-like_sf"/>
</dbReference>
<name>A0A225E1B6_9BACT</name>
<organism evidence="2 3">
    <name type="scientific">Fimbriiglobus ruber</name>
    <dbReference type="NCBI Taxonomy" id="1908690"/>
    <lineage>
        <taxon>Bacteria</taxon>
        <taxon>Pseudomonadati</taxon>
        <taxon>Planctomycetota</taxon>
        <taxon>Planctomycetia</taxon>
        <taxon>Gemmatales</taxon>
        <taxon>Gemmataceae</taxon>
        <taxon>Fimbriiglobus</taxon>
    </lineage>
</organism>
<reference evidence="3" key="1">
    <citation type="submission" date="2017-06" db="EMBL/GenBank/DDBJ databases">
        <title>Genome analysis of Fimbriiglobus ruber SP5, the first member of the order Planctomycetales with confirmed chitinolytic capability.</title>
        <authorList>
            <person name="Ravin N.V."/>
            <person name="Rakitin A.L."/>
            <person name="Ivanova A.A."/>
            <person name="Beletsky A.V."/>
            <person name="Kulichevskaya I.S."/>
            <person name="Mardanov A.V."/>
            <person name="Dedysh S.N."/>
        </authorList>
    </citation>
    <scope>NUCLEOTIDE SEQUENCE [LARGE SCALE GENOMIC DNA]</scope>
    <source>
        <strain evidence="3">SP5</strain>
    </source>
</reference>
<dbReference type="PROSITE" id="PS50041">
    <property type="entry name" value="C_TYPE_LECTIN_2"/>
    <property type="match status" value="1"/>
</dbReference>
<dbReference type="GO" id="GO:0005509">
    <property type="term" value="F:calcium ion binding"/>
    <property type="evidence" value="ECO:0007669"/>
    <property type="project" value="InterPro"/>
</dbReference>
<dbReference type="GO" id="GO:0016020">
    <property type="term" value="C:membrane"/>
    <property type="evidence" value="ECO:0007669"/>
    <property type="project" value="InterPro"/>
</dbReference>
<evidence type="ECO:0000259" key="1">
    <source>
        <dbReference type="PROSITE" id="PS50041"/>
    </source>
</evidence>
<feature type="domain" description="C-type lectin" evidence="1">
    <location>
        <begin position="319"/>
        <end position="443"/>
    </location>
</feature>
<dbReference type="OrthoDB" id="266783at2"/>
<dbReference type="Gene3D" id="2.60.40.10">
    <property type="entry name" value="Immunoglobulins"/>
    <property type="match status" value="13"/>
</dbReference>
<dbReference type="CDD" id="cd00603">
    <property type="entry name" value="IPT_PCSR"/>
    <property type="match status" value="1"/>
</dbReference>
<dbReference type="EMBL" id="NIDE01000001">
    <property type="protein sequence ID" value="OWK47361.1"/>
    <property type="molecule type" value="Genomic_DNA"/>
</dbReference>
<dbReference type="InterPro" id="IPR002909">
    <property type="entry name" value="IPT_dom"/>
</dbReference>
<evidence type="ECO:0000313" key="2">
    <source>
        <dbReference type="EMBL" id="OWK47361.1"/>
    </source>
</evidence>
<proteinExistence type="predicted"/>
<protein>
    <submittedName>
        <fullName evidence="2">Fibronectin type III domain protein</fullName>
    </submittedName>
</protein>
<dbReference type="SMART" id="SM00034">
    <property type="entry name" value="CLECT"/>
    <property type="match status" value="1"/>
</dbReference>
<dbReference type="InterPro" id="IPR013783">
    <property type="entry name" value="Ig-like_fold"/>
</dbReference>
<dbReference type="SUPFAM" id="SSF49313">
    <property type="entry name" value="Cadherin-like"/>
    <property type="match status" value="11"/>
</dbReference>
<keyword evidence="3" id="KW-1185">Reference proteome</keyword>
<accession>A0A225E1B6</accession>
<dbReference type="SMART" id="SM00429">
    <property type="entry name" value="IPT"/>
    <property type="match status" value="2"/>
</dbReference>